<sequence length="143" mass="16631">MVNFLRIIEHYEESAQLMNQIEQDLGEFDNVFLKSKLYQNAARLYNQLGLLGLAVFSNLKAIAFAIQEVAPQLKASLLGELYSGQVIYHSKQNDYAKAILFCYKGMAYREPNKELQVLLEYYQNVQRNQDSIAYYFNELEVQL</sequence>
<dbReference type="EMBL" id="JAKZGP010000008">
    <property type="protein sequence ID" value="MCH7408815.1"/>
    <property type="molecule type" value="Genomic_DNA"/>
</dbReference>
<dbReference type="RefSeq" id="WP_241347177.1">
    <property type="nucleotide sequence ID" value="NZ_JAKZGP010000008.1"/>
</dbReference>
<protein>
    <recommendedName>
        <fullName evidence="3">Tetratricopeptide repeat-containing protein</fullName>
    </recommendedName>
</protein>
<organism evidence="1 2">
    <name type="scientific">Belliella filtrata</name>
    <dbReference type="NCBI Taxonomy" id="2923435"/>
    <lineage>
        <taxon>Bacteria</taxon>
        <taxon>Pseudomonadati</taxon>
        <taxon>Bacteroidota</taxon>
        <taxon>Cytophagia</taxon>
        <taxon>Cytophagales</taxon>
        <taxon>Cyclobacteriaceae</taxon>
        <taxon>Belliella</taxon>
    </lineage>
</organism>
<reference evidence="1" key="1">
    <citation type="submission" date="2022-03" db="EMBL/GenBank/DDBJ databases">
        <title>De novo assembled genomes of Belliella spp. (Cyclobacteriaceae) strains.</title>
        <authorList>
            <person name="Szabo A."/>
            <person name="Korponai K."/>
            <person name="Felfoldi T."/>
        </authorList>
    </citation>
    <scope>NUCLEOTIDE SEQUENCE</scope>
    <source>
        <strain evidence="1">DSM 111904</strain>
    </source>
</reference>
<name>A0ABS9UXA6_9BACT</name>
<evidence type="ECO:0000313" key="2">
    <source>
        <dbReference type="Proteomes" id="UP001165489"/>
    </source>
</evidence>
<dbReference type="Proteomes" id="UP001165489">
    <property type="component" value="Unassembled WGS sequence"/>
</dbReference>
<proteinExistence type="predicted"/>
<gene>
    <name evidence="1" type="ORF">MM239_05365</name>
</gene>
<keyword evidence="2" id="KW-1185">Reference proteome</keyword>
<comment type="caution">
    <text evidence="1">The sequence shown here is derived from an EMBL/GenBank/DDBJ whole genome shotgun (WGS) entry which is preliminary data.</text>
</comment>
<evidence type="ECO:0000313" key="1">
    <source>
        <dbReference type="EMBL" id="MCH7408815.1"/>
    </source>
</evidence>
<accession>A0ABS9UXA6</accession>
<evidence type="ECO:0008006" key="3">
    <source>
        <dbReference type="Google" id="ProtNLM"/>
    </source>
</evidence>